<comment type="caution">
    <text evidence="9">The sequence shown here is derived from an EMBL/GenBank/DDBJ whole genome shotgun (WGS) entry which is preliminary data.</text>
</comment>
<dbReference type="PIRSF" id="PIRSF000137">
    <property type="entry name" value="Alcohol_oxidase"/>
    <property type="match status" value="1"/>
</dbReference>
<keyword evidence="2 6" id="KW-0732">Signal</keyword>
<feature type="domain" description="Glucose-methanol-choline oxidoreductase N-terminal" evidence="7">
    <location>
        <begin position="122"/>
        <end position="145"/>
    </location>
</feature>
<dbReference type="GO" id="GO:0050660">
    <property type="term" value="F:flavin adenine dinucleotide binding"/>
    <property type="evidence" value="ECO:0007669"/>
    <property type="project" value="InterPro"/>
</dbReference>
<name>A0A835M223_9MAGN</name>
<proteinExistence type="inferred from homology"/>
<dbReference type="Pfam" id="PF00732">
    <property type="entry name" value="GMC_oxred_N"/>
    <property type="match status" value="1"/>
</dbReference>
<gene>
    <name evidence="9" type="ORF">IFM89_002058</name>
</gene>
<feature type="binding site" evidence="3">
    <location>
        <position position="238"/>
    </location>
    <ligand>
        <name>FAD</name>
        <dbReference type="ChEBI" id="CHEBI:57692"/>
    </ligand>
</feature>
<feature type="binding site" evidence="3">
    <location>
        <position position="495"/>
    </location>
    <ligand>
        <name>FAD</name>
        <dbReference type="ChEBI" id="CHEBI:57692"/>
    </ligand>
</feature>
<keyword evidence="10" id="KW-1185">Reference proteome</keyword>
<comment type="similarity">
    <text evidence="1 5">Belongs to the GMC oxidoreductase family.</text>
</comment>
<evidence type="ECO:0000256" key="6">
    <source>
        <dbReference type="SAM" id="SignalP"/>
    </source>
</evidence>
<evidence type="ECO:0000259" key="8">
    <source>
        <dbReference type="PROSITE" id="PS00624"/>
    </source>
</evidence>
<evidence type="ECO:0000259" key="7">
    <source>
        <dbReference type="PROSITE" id="PS00623"/>
    </source>
</evidence>
<protein>
    <recommendedName>
        <fullName evidence="7 8">Glucose-methanol-choline oxidoreductase N-terminal domain-containing protein</fullName>
    </recommendedName>
</protein>
<dbReference type="PROSITE" id="PS00623">
    <property type="entry name" value="GMC_OXRED_1"/>
    <property type="match status" value="1"/>
</dbReference>
<feature type="domain" description="Glucose-methanol-choline oxidoreductase N-terminal" evidence="8">
    <location>
        <begin position="291"/>
        <end position="305"/>
    </location>
</feature>
<dbReference type="Proteomes" id="UP000631114">
    <property type="component" value="Unassembled WGS sequence"/>
</dbReference>
<accession>A0A835M223</accession>
<dbReference type="SUPFAM" id="SSF54373">
    <property type="entry name" value="FAD-linked reductases, C-terminal domain"/>
    <property type="match status" value="1"/>
</dbReference>
<dbReference type="InterPro" id="IPR012132">
    <property type="entry name" value="GMC_OxRdtase"/>
</dbReference>
<keyword evidence="5" id="KW-0285">Flavoprotein</keyword>
<evidence type="ECO:0000256" key="5">
    <source>
        <dbReference type="RuleBase" id="RU003968"/>
    </source>
</evidence>
<keyword evidence="3 5" id="KW-0274">FAD</keyword>
<dbReference type="InterPro" id="IPR007867">
    <property type="entry name" value="GMC_OxRtase_C"/>
</dbReference>
<evidence type="ECO:0000313" key="9">
    <source>
        <dbReference type="EMBL" id="KAF9607841.1"/>
    </source>
</evidence>
<dbReference type="Gene3D" id="3.30.410.40">
    <property type="match status" value="1"/>
</dbReference>
<dbReference type="PROSITE" id="PS00624">
    <property type="entry name" value="GMC_OXRED_2"/>
    <property type="match status" value="1"/>
</dbReference>
<dbReference type="OrthoDB" id="269227at2759"/>
<evidence type="ECO:0000256" key="3">
    <source>
        <dbReference type="PIRSR" id="PIRSR000137-2"/>
    </source>
</evidence>
<dbReference type="SUPFAM" id="SSF51905">
    <property type="entry name" value="FAD/NAD(P)-binding domain"/>
    <property type="match status" value="1"/>
</dbReference>
<reference evidence="9 10" key="1">
    <citation type="submission" date="2020-10" db="EMBL/GenBank/DDBJ databases">
        <title>The Coptis chinensis genome and diversification of protoberbering-type alkaloids.</title>
        <authorList>
            <person name="Wang B."/>
            <person name="Shu S."/>
            <person name="Song C."/>
            <person name="Liu Y."/>
        </authorList>
    </citation>
    <scope>NUCLEOTIDE SEQUENCE [LARGE SCALE GENOMIC DNA]</scope>
    <source>
        <strain evidence="9">HL-2020</strain>
        <tissue evidence="9">Leaf</tissue>
    </source>
</reference>
<dbReference type="EMBL" id="JADFTS010000004">
    <property type="protein sequence ID" value="KAF9607841.1"/>
    <property type="molecule type" value="Genomic_DNA"/>
</dbReference>
<dbReference type="GO" id="GO:0016614">
    <property type="term" value="F:oxidoreductase activity, acting on CH-OH group of donors"/>
    <property type="evidence" value="ECO:0007669"/>
    <property type="project" value="InterPro"/>
</dbReference>
<sequence>MRYQGIIQVFLISSFVLFITTCSSVSSNSQGLNLPYMTSSMEEVSGKSFDYIVVGGGASGCPLVATLSKKFSVLLVERGGSPYNDPMVLDSKNYGLPLIETDEFSSIAQSFVSEEGVMNLRGRVLGGSTAINSGFYSRASEDYIERLGWDKKLVKESYEWIESKLVSQPSELSEWQSVFKDSLVDAGGLPFSGFSLEHISGTKVGGSIFDGSGKRHSSADLLSYGNLKRITVLLNATVKNVIILDNGTGRKPRVGGVRFIKSNANDDETYEAYLNQPKDTESWGDMILSAGTLGSPQILMLSGIGPQEHLKHFNISPVVDATEVGRGIKDNPSLSLLLDSPGNLRPDLPQVVGVTQDFQIIIQSVNRHITPNETTLRVGAKLTYPASKGKLELKNKDPRQNPSVRFNYLTENKDLDRCVEMGHLVEKITQSDSIKLYLGSVQGEDAKLSTAEELRVYCKLNVKTFCHYHGGCGIGSVVDKDYKVYGIDGLRVVDGSTLPDVPGTNPMATLLMLGRYQGMKILSERYDNLVTSPGHCVIRSSILAPPSIMSKCY</sequence>
<dbReference type="Pfam" id="PF05199">
    <property type="entry name" value="GMC_oxred_C"/>
    <property type="match status" value="1"/>
</dbReference>
<dbReference type="InterPro" id="IPR036188">
    <property type="entry name" value="FAD/NAD-bd_sf"/>
</dbReference>
<dbReference type="Gene3D" id="3.50.50.60">
    <property type="entry name" value="FAD/NAD(P)-binding domain"/>
    <property type="match status" value="1"/>
</dbReference>
<feature type="binding site" evidence="3">
    <location>
        <position position="124"/>
    </location>
    <ligand>
        <name>FAD</name>
        <dbReference type="ChEBI" id="CHEBI:57692"/>
    </ligand>
</feature>
<organism evidence="9 10">
    <name type="scientific">Coptis chinensis</name>
    <dbReference type="NCBI Taxonomy" id="261450"/>
    <lineage>
        <taxon>Eukaryota</taxon>
        <taxon>Viridiplantae</taxon>
        <taxon>Streptophyta</taxon>
        <taxon>Embryophyta</taxon>
        <taxon>Tracheophyta</taxon>
        <taxon>Spermatophyta</taxon>
        <taxon>Magnoliopsida</taxon>
        <taxon>Ranunculales</taxon>
        <taxon>Ranunculaceae</taxon>
        <taxon>Coptidoideae</taxon>
        <taxon>Coptis</taxon>
    </lineage>
</organism>
<dbReference type="InterPro" id="IPR000172">
    <property type="entry name" value="GMC_OxRdtase_N"/>
</dbReference>
<comment type="cofactor">
    <cofactor evidence="3">
        <name>FAD</name>
        <dbReference type="ChEBI" id="CHEBI:57692"/>
    </cofactor>
</comment>
<evidence type="ECO:0000256" key="1">
    <source>
        <dbReference type="ARBA" id="ARBA00010790"/>
    </source>
</evidence>
<feature type="disulfide bond" evidence="4">
    <location>
        <begin position="418"/>
        <end position="458"/>
    </location>
</feature>
<dbReference type="AlphaFoldDB" id="A0A835M223"/>
<evidence type="ECO:0000256" key="2">
    <source>
        <dbReference type="ARBA" id="ARBA00022729"/>
    </source>
</evidence>
<dbReference type="InterPro" id="IPR051871">
    <property type="entry name" value="GMC_Oxidoreductase-Related"/>
</dbReference>
<feature type="signal peptide" evidence="6">
    <location>
        <begin position="1"/>
        <end position="24"/>
    </location>
</feature>
<keyword evidence="4" id="KW-1015">Disulfide bond</keyword>
<feature type="chain" id="PRO_5032678603" description="Glucose-methanol-choline oxidoreductase N-terminal domain-containing protein" evidence="6">
    <location>
        <begin position="25"/>
        <end position="553"/>
    </location>
</feature>
<dbReference type="PANTHER" id="PTHR45968:SF19">
    <property type="entry name" value="GLUCOSE-METHANOL-CHOLINE (GMC) OXIDOREDUCTASE FAMILY PROTEIN"/>
    <property type="match status" value="1"/>
</dbReference>
<dbReference type="PANTHER" id="PTHR45968">
    <property type="entry name" value="OSJNBA0019K04.7 PROTEIN"/>
    <property type="match status" value="1"/>
</dbReference>
<evidence type="ECO:0000313" key="10">
    <source>
        <dbReference type="Proteomes" id="UP000631114"/>
    </source>
</evidence>
<evidence type="ECO:0000256" key="4">
    <source>
        <dbReference type="PIRSR" id="PIRSR000137-3"/>
    </source>
</evidence>